<keyword evidence="6" id="KW-0503">Monooxygenase</keyword>
<dbReference type="Gene3D" id="1.10.630.10">
    <property type="entry name" value="Cytochrome P450"/>
    <property type="match status" value="1"/>
</dbReference>
<dbReference type="AlphaFoldDB" id="A0A6J6KIZ0"/>
<organism evidence="7">
    <name type="scientific">freshwater metagenome</name>
    <dbReference type="NCBI Taxonomy" id="449393"/>
    <lineage>
        <taxon>unclassified sequences</taxon>
        <taxon>metagenomes</taxon>
        <taxon>ecological metagenomes</taxon>
    </lineage>
</organism>
<dbReference type="InterPro" id="IPR001128">
    <property type="entry name" value="Cyt_P450"/>
</dbReference>
<dbReference type="PANTHER" id="PTHR46696">
    <property type="entry name" value="P450, PUTATIVE (EUROFUNG)-RELATED"/>
    <property type="match status" value="1"/>
</dbReference>
<dbReference type="GO" id="GO:0020037">
    <property type="term" value="F:heme binding"/>
    <property type="evidence" value="ECO:0007669"/>
    <property type="project" value="InterPro"/>
</dbReference>
<evidence type="ECO:0000256" key="5">
    <source>
        <dbReference type="ARBA" id="ARBA00023004"/>
    </source>
</evidence>
<dbReference type="GO" id="GO:0036199">
    <property type="term" value="F:cholest-4-en-3-one 26-monooxygenase activity"/>
    <property type="evidence" value="ECO:0007669"/>
    <property type="project" value="TreeGrafter"/>
</dbReference>
<accession>A0A6J6KIZ0</accession>
<dbReference type="GO" id="GO:0006707">
    <property type="term" value="P:cholesterol catabolic process"/>
    <property type="evidence" value="ECO:0007669"/>
    <property type="project" value="TreeGrafter"/>
</dbReference>
<keyword evidence="2" id="KW-0349">Heme</keyword>
<sequence length="440" mass="48234">MTNFTMSASDVPVSEQARVAIATSALNTVSRVGRRFGDPFAAFDAPGGPIDRDALHNALLKAGPLVKSRFGAYLTPNHAGCHAVFTSPHASSKVTRPESAIGRLLEPTLRTSLGSPLDSWFITMDAPDHTRLRRLVQRGFTPKAIADHEALVRQTADELIGAFPTHGDIDVVASFARLLPMRVITRLLGVPDSDFATFDRWGEHLIIALDRPRSLRDATDVHNTLIEMDKMFRALIAERRRRPGNDLISVLAEKVDGELLSDDELVGTLSLLLIAGFETTVNLIGTGTATLVGNRDQLELLATSPETHLTNTVEEALRYESPVQFTVRRALAPIEIAEGQVIPAGVDVIAVLATANRDPLVFENPEKFDITRPNSRRHLAFVNGPHACIGGALARLEAHVAWESLIDHFPDIDRWRITSAPTFGTSQLIRGYKHLPMRFV</sequence>
<dbReference type="CDD" id="cd20625">
    <property type="entry name" value="CYP164-like"/>
    <property type="match status" value="1"/>
</dbReference>
<dbReference type="SUPFAM" id="SSF48264">
    <property type="entry name" value="Cytochrome P450"/>
    <property type="match status" value="1"/>
</dbReference>
<name>A0A6J6KIZ0_9ZZZZ</name>
<keyword evidence="5" id="KW-0408">Iron</keyword>
<evidence type="ECO:0000256" key="4">
    <source>
        <dbReference type="ARBA" id="ARBA00023002"/>
    </source>
</evidence>
<comment type="similarity">
    <text evidence="1">Belongs to the cytochrome P450 family.</text>
</comment>
<dbReference type="GO" id="GO:0005506">
    <property type="term" value="F:iron ion binding"/>
    <property type="evidence" value="ECO:0007669"/>
    <property type="project" value="InterPro"/>
</dbReference>
<dbReference type="EMBL" id="CAEZVV010000081">
    <property type="protein sequence ID" value="CAB4649621.1"/>
    <property type="molecule type" value="Genomic_DNA"/>
</dbReference>
<dbReference type="PANTHER" id="PTHR46696:SF4">
    <property type="entry name" value="BIOTIN BIOSYNTHESIS CYTOCHROME P450"/>
    <property type="match status" value="1"/>
</dbReference>
<protein>
    <submittedName>
        <fullName evidence="7">Unannotated protein</fullName>
    </submittedName>
</protein>
<dbReference type="FunFam" id="1.10.630.10:FF:000018">
    <property type="entry name" value="Cytochrome P450 monooxygenase"/>
    <property type="match status" value="1"/>
</dbReference>
<gene>
    <name evidence="7" type="ORF">UFOPK2143_01195</name>
</gene>
<evidence type="ECO:0000256" key="2">
    <source>
        <dbReference type="ARBA" id="ARBA00022617"/>
    </source>
</evidence>
<evidence type="ECO:0000256" key="6">
    <source>
        <dbReference type="ARBA" id="ARBA00023033"/>
    </source>
</evidence>
<keyword evidence="4" id="KW-0560">Oxidoreductase</keyword>
<keyword evidence="3" id="KW-0479">Metal-binding</keyword>
<evidence type="ECO:0000313" key="7">
    <source>
        <dbReference type="EMBL" id="CAB4649621.1"/>
    </source>
</evidence>
<dbReference type="InterPro" id="IPR036396">
    <property type="entry name" value="Cyt_P450_sf"/>
</dbReference>
<dbReference type="GO" id="GO:0008395">
    <property type="term" value="F:steroid hydroxylase activity"/>
    <property type="evidence" value="ECO:0007669"/>
    <property type="project" value="TreeGrafter"/>
</dbReference>
<dbReference type="Pfam" id="PF00067">
    <property type="entry name" value="p450"/>
    <property type="match status" value="1"/>
</dbReference>
<dbReference type="InterPro" id="IPR002397">
    <property type="entry name" value="Cyt_P450_B"/>
</dbReference>
<proteinExistence type="inferred from homology"/>
<evidence type="ECO:0000256" key="1">
    <source>
        <dbReference type="ARBA" id="ARBA00010617"/>
    </source>
</evidence>
<dbReference type="PRINTS" id="PR00359">
    <property type="entry name" value="BP450"/>
</dbReference>
<evidence type="ECO:0000256" key="3">
    <source>
        <dbReference type="ARBA" id="ARBA00022723"/>
    </source>
</evidence>
<reference evidence="7" key="1">
    <citation type="submission" date="2020-05" db="EMBL/GenBank/DDBJ databases">
        <authorList>
            <person name="Chiriac C."/>
            <person name="Salcher M."/>
            <person name="Ghai R."/>
            <person name="Kavagutti S V."/>
        </authorList>
    </citation>
    <scope>NUCLEOTIDE SEQUENCE</scope>
</reference>